<sequence>MDRKQLAIFQVVVRHRSISRAAKSLHLSQPAVSKQIASLENHLGVKLFNREPSGMELTSAGETVSRLSNTILKNFEELELSVNHLFTEELTVRIATTSPTSKSLLVPFIASTRSRILDLLIADASEVNALLNRNADLAISTASPPDHLDSLVVANLSVLIQAPAAHPIFSSKSISDADSSISLSAVHNEKIIIPRTGLLPVLSNSITQTGISVIQHQVSSGDIAQALASAENGIAIVTELPRFGLNSKICTIMGKDLTVPLYAAWDPRHFAAPQIKSMAIDFSDWTKDWVARTQEIG</sequence>
<evidence type="ECO:0000256" key="3">
    <source>
        <dbReference type="ARBA" id="ARBA00023125"/>
    </source>
</evidence>
<dbReference type="PANTHER" id="PTHR30126">
    <property type="entry name" value="HTH-TYPE TRANSCRIPTIONAL REGULATOR"/>
    <property type="match status" value="1"/>
</dbReference>
<dbReference type="InterPro" id="IPR036388">
    <property type="entry name" value="WH-like_DNA-bd_sf"/>
</dbReference>
<gene>
    <name evidence="6" type="ORF">HF853_05330</name>
</gene>
<evidence type="ECO:0000256" key="4">
    <source>
        <dbReference type="ARBA" id="ARBA00023163"/>
    </source>
</evidence>
<comment type="similarity">
    <text evidence="1">Belongs to the LysR transcriptional regulatory family.</text>
</comment>
<dbReference type="InterPro" id="IPR036390">
    <property type="entry name" value="WH_DNA-bd_sf"/>
</dbReference>
<evidence type="ECO:0000256" key="2">
    <source>
        <dbReference type="ARBA" id="ARBA00023015"/>
    </source>
</evidence>
<dbReference type="Pfam" id="PF03466">
    <property type="entry name" value="LysR_substrate"/>
    <property type="match status" value="1"/>
</dbReference>
<evidence type="ECO:0000313" key="6">
    <source>
        <dbReference type="EMBL" id="NME89101.1"/>
    </source>
</evidence>
<dbReference type="CDD" id="cd05466">
    <property type="entry name" value="PBP2_LTTR_substrate"/>
    <property type="match status" value="1"/>
</dbReference>
<dbReference type="InterPro" id="IPR005119">
    <property type="entry name" value="LysR_subst-bd"/>
</dbReference>
<dbReference type="Gene3D" id="1.10.10.10">
    <property type="entry name" value="Winged helix-like DNA-binding domain superfamily/Winged helix DNA-binding domain"/>
    <property type="match status" value="1"/>
</dbReference>
<dbReference type="SUPFAM" id="SSF53850">
    <property type="entry name" value="Periplasmic binding protein-like II"/>
    <property type="match status" value="1"/>
</dbReference>
<dbReference type="SUPFAM" id="SSF46785">
    <property type="entry name" value="Winged helix' DNA-binding domain"/>
    <property type="match status" value="1"/>
</dbReference>
<dbReference type="Gene3D" id="3.40.190.10">
    <property type="entry name" value="Periplasmic binding protein-like II"/>
    <property type="match status" value="2"/>
</dbReference>
<dbReference type="Pfam" id="PF00126">
    <property type="entry name" value="HTH_1"/>
    <property type="match status" value="1"/>
</dbReference>
<keyword evidence="2" id="KW-0805">Transcription regulation</keyword>
<keyword evidence="4" id="KW-0804">Transcription</keyword>
<dbReference type="PRINTS" id="PR00039">
    <property type="entry name" value="HTHLYSR"/>
</dbReference>
<organism evidence="6 7">
    <name type="scientific">Corynebacterium stationis</name>
    <dbReference type="NCBI Taxonomy" id="1705"/>
    <lineage>
        <taxon>Bacteria</taxon>
        <taxon>Bacillati</taxon>
        <taxon>Actinomycetota</taxon>
        <taxon>Actinomycetes</taxon>
        <taxon>Mycobacteriales</taxon>
        <taxon>Corynebacteriaceae</taxon>
        <taxon>Corynebacterium</taxon>
    </lineage>
</organism>
<name>A0AB36CKZ2_9CORY</name>
<keyword evidence="3" id="KW-0238">DNA-binding</keyword>
<evidence type="ECO:0000256" key="1">
    <source>
        <dbReference type="ARBA" id="ARBA00009437"/>
    </source>
</evidence>
<reference evidence="6 7" key="1">
    <citation type="submission" date="2020-04" db="EMBL/GenBank/DDBJ databases">
        <authorList>
            <person name="Hitch T.C.A."/>
            <person name="Wylensek D."/>
            <person name="Clavel T."/>
        </authorList>
    </citation>
    <scope>NUCLEOTIDE SEQUENCE [LARGE SCALE GENOMIC DNA]</scope>
    <source>
        <strain evidence="6 7">BL-383-APC-3D</strain>
    </source>
</reference>
<proteinExistence type="inferred from homology"/>
<dbReference type="PANTHER" id="PTHR30126:SF40">
    <property type="entry name" value="HTH-TYPE TRANSCRIPTIONAL REGULATOR GLTR"/>
    <property type="match status" value="1"/>
</dbReference>
<dbReference type="GO" id="GO:0000976">
    <property type="term" value="F:transcription cis-regulatory region binding"/>
    <property type="evidence" value="ECO:0007669"/>
    <property type="project" value="TreeGrafter"/>
</dbReference>
<comment type="caution">
    <text evidence="6">The sequence shown here is derived from an EMBL/GenBank/DDBJ whole genome shotgun (WGS) entry which is preliminary data.</text>
</comment>
<dbReference type="RefSeq" id="WP_168969429.1">
    <property type="nucleotide sequence ID" value="NZ_JABAFZ010000004.1"/>
</dbReference>
<evidence type="ECO:0000259" key="5">
    <source>
        <dbReference type="PROSITE" id="PS50931"/>
    </source>
</evidence>
<dbReference type="AlphaFoldDB" id="A0AB36CKZ2"/>
<dbReference type="Proteomes" id="UP000544551">
    <property type="component" value="Unassembled WGS sequence"/>
</dbReference>
<evidence type="ECO:0000313" key="7">
    <source>
        <dbReference type="Proteomes" id="UP000544551"/>
    </source>
</evidence>
<dbReference type="PROSITE" id="PS50931">
    <property type="entry name" value="HTH_LYSR"/>
    <property type="match status" value="1"/>
</dbReference>
<dbReference type="InterPro" id="IPR000847">
    <property type="entry name" value="LysR_HTH_N"/>
</dbReference>
<dbReference type="EMBL" id="JABAFZ010000004">
    <property type="protein sequence ID" value="NME89101.1"/>
    <property type="molecule type" value="Genomic_DNA"/>
</dbReference>
<dbReference type="FunFam" id="1.10.10.10:FF:000001">
    <property type="entry name" value="LysR family transcriptional regulator"/>
    <property type="match status" value="1"/>
</dbReference>
<accession>A0AB36CKZ2</accession>
<protein>
    <submittedName>
        <fullName evidence="6">LysR family transcriptional regulator</fullName>
    </submittedName>
</protein>
<feature type="domain" description="HTH lysR-type" evidence="5">
    <location>
        <begin position="1"/>
        <end position="58"/>
    </location>
</feature>
<dbReference type="GO" id="GO:0003700">
    <property type="term" value="F:DNA-binding transcription factor activity"/>
    <property type="evidence" value="ECO:0007669"/>
    <property type="project" value="InterPro"/>
</dbReference>